<proteinExistence type="predicted"/>
<keyword evidence="2" id="KW-1185">Reference proteome</keyword>
<accession>A0A5C4VWJ3</accession>
<dbReference type="InterPro" id="IPR012349">
    <property type="entry name" value="Split_barrel_FMN-bd"/>
</dbReference>
<gene>
    <name evidence="1" type="ORF">FHP29_12520</name>
</gene>
<dbReference type="SUPFAM" id="SSF50475">
    <property type="entry name" value="FMN-binding split barrel"/>
    <property type="match status" value="1"/>
</dbReference>
<organism evidence="1 2">
    <name type="scientific">Nocardioides albidus</name>
    <dbReference type="NCBI Taxonomy" id="1517589"/>
    <lineage>
        <taxon>Bacteria</taxon>
        <taxon>Bacillati</taxon>
        <taxon>Actinomycetota</taxon>
        <taxon>Actinomycetes</taxon>
        <taxon>Propionibacteriales</taxon>
        <taxon>Nocardioidaceae</taxon>
        <taxon>Nocardioides</taxon>
    </lineage>
</organism>
<name>A0A5C4VWJ3_9ACTN</name>
<comment type="caution">
    <text evidence="1">The sequence shown here is derived from an EMBL/GenBank/DDBJ whole genome shotgun (WGS) entry which is preliminary data.</text>
</comment>
<reference evidence="1 2" key="1">
    <citation type="journal article" date="2016" name="Int. J. Syst. Evol. Microbiol.">
        <title>Nocardioides albidus sp. nov., an actinobacterium isolated from garden soil.</title>
        <authorList>
            <person name="Singh H."/>
            <person name="Du J."/>
            <person name="Trinh H."/>
            <person name="Won K."/>
            <person name="Yang J.E."/>
            <person name="Yin C."/>
            <person name="Kook M."/>
            <person name="Yi T.H."/>
        </authorList>
    </citation>
    <scope>NUCLEOTIDE SEQUENCE [LARGE SCALE GENOMIC DNA]</scope>
    <source>
        <strain evidence="1 2">CCTCC AB 2015297</strain>
    </source>
</reference>
<dbReference type="Proteomes" id="UP000313231">
    <property type="component" value="Unassembled WGS sequence"/>
</dbReference>
<dbReference type="OrthoDB" id="5193072at2"/>
<dbReference type="AlphaFoldDB" id="A0A5C4VWJ3"/>
<dbReference type="Gene3D" id="2.30.110.10">
    <property type="entry name" value="Electron Transport, Fmn-binding Protein, Chain A"/>
    <property type="match status" value="1"/>
</dbReference>
<dbReference type="EMBL" id="VDMP01000024">
    <property type="protein sequence ID" value="TNM39685.1"/>
    <property type="molecule type" value="Genomic_DNA"/>
</dbReference>
<evidence type="ECO:0000313" key="1">
    <source>
        <dbReference type="EMBL" id="TNM39685.1"/>
    </source>
</evidence>
<sequence>MPTSDVRPGRLVELSDDECWDLIRSRPVGRVAWSGAQGVSVIPVNFTVDGDTVLLRTTPYSLMARDCADREVAFEVDEIDGERHEGWSVLVRGRCEREERPSEGPHPWATGSRVLGLRIAVRSLTGRRVVSSSAVGA</sequence>
<dbReference type="InterPro" id="IPR024747">
    <property type="entry name" value="Pyridox_Oxase-rel"/>
</dbReference>
<dbReference type="Pfam" id="PF12900">
    <property type="entry name" value="Pyridox_ox_2"/>
    <property type="match status" value="1"/>
</dbReference>
<protein>
    <submittedName>
        <fullName evidence="1">Pyridoxamine 5'-phosphate oxidase family protein</fullName>
    </submittedName>
</protein>
<evidence type="ECO:0000313" key="2">
    <source>
        <dbReference type="Proteomes" id="UP000313231"/>
    </source>
</evidence>
<dbReference type="RefSeq" id="WP_139623175.1">
    <property type="nucleotide sequence ID" value="NZ_VDMP01000024.1"/>
</dbReference>